<comment type="subcellular location">
    <subcellularLocation>
        <location evidence="1">Membrane</location>
        <topology evidence="1">Multi-pass membrane protein</topology>
    </subcellularLocation>
</comment>
<gene>
    <name evidence="19" type="primary">ORF1+2</name>
</gene>
<evidence type="ECO:0000256" key="2">
    <source>
        <dbReference type="ARBA" id="ARBA00022484"/>
    </source>
</evidence>
<reference evidence="19" key="1">
    <citation type="submission" date="2024-04" db="EMBL/GenBank/DDBJ databases">
        <title>Identification of a novel recombinant polerovirus and other emergent viruses and tombusvirus-like associated RNA species associated with carrot motley dwarf disease in the United States.</title>
        <authorList>
            <person name="Erickson A."/>
            <person name="Ter Horst A.M."/>
            <person name="Carlson C.R."/>
            <person name="Falk B.W."/>
            <person name="Kuo Y.-W."/>
        </authorList>
    </citation>
    <scope>NUCLEOTIDE SEQUENCE</scope>
    <source>
        <strain evidence="19">CA</strain>
    </source>
</reference>
<evidence type="ECO:0000256" key="13">
    <source>
        <dbReference type="ARBA" id="ARBA00023136"/>
    </source>
</evidence>
<dbReference type="Pfam" id="PF02123">
    <property type="entry name" value="RdRP_4"/>
    <property type="match status" value="1"/>
</dbReference>
<evidence type="ECO:0000256" key="5">
    <source>
        <dbReference type="ARBA" id="ARBA00022692"/>
    </source>
</evidence>
<sequence>MSTTQHFFVILLLVLSTSYCTCFTPDSLPQDVDSLLRSQNYNLISKGQWFSASFPRLEPENPNSWFDIGEPSQTKPVTEIPFRMLWSEVLQRALEPSRRASLEAVRILTSYWGFFSSMLTMRASDWTVLFLDSSIQSLYLLSWTGIKIIFQLATVFTIPCLLFGFLCLYLSLIWKVMQWVYRWSAVRVGFWLVLMTFKLTKLLLMSCMSCLTTRIDRKQQWSNFKNECFVNERAVEGFISITIPQSPPKNCVLNLAQRTSPTTLHHLGYATCVSLHNGENGLLTSHHLLTEVDDVCVQSFRNGQAMDIDERFKILFVDKRRDLVILAGPLGWESALACGSVPIITKNSLCQGPTRHFKNKSGIWSENNAKLIGDYQGEFITVLSNTEGGDSGAPYFIGKCVAGVHKGHTGIKDDNFNLASPIPNIPGLTTSKLVFETSAPMGKIFREEEVKVLRRAQKAVYRGAGKWQLVEDGVYMDDLVDRRDFILESNTPSAPPLYPSIDLSGKRREQHRLLNKRPKRAHPKEIKRRNAKRTGWQHHRGAVNEISSHGGSASAPESSCGQDGESQQAPSQTRETWRKTTAEGFRAYFRNLYTWATEIQTTSSEEVPGFRRCGSIPKFYHTKQKGETEWGRRVSLKHPELATKVAGFGWPKFGPEAELKSLQLQASRWIDRARSAKTPSEAKRKSVIMETVRRYAPARSESPRSFRSGEIKWQDFIEDFKTAVMSLEMDAGVGVPYIAYKRRTHRGWIEDPETLPILAQLTFDRLQKLSKVEVSQMSPEELVMNDLCDPIRLFVKGEPHKISKLIEGRYRLIMSVSLVDQLVARVLFQNQNKLEIELWRSIPSKPGMGLSTDEQVQDFVENLATQINVAPVELTENWREYVQPTDCSGFDWSVSDWLLEDDMECRNLLTIGLTEGCRRARAAWLKCICNSVISLSDGTLFAQTIPGVQKSGSYNTSSSNSRVRAMAAYHAGAEWVIAMGDDALESRHSDLSVYKELGFKVEVSEQLEFCSHIFARPDLAIPVNEGKMLYKLIHGYNLGCGNLEVMLNYVCALASVLNELRYDPILVETLYSWLAPSHATKEVE</sequence>
<name>A0AB39A5F7_9VIRU</name>
<feature type="transmembrane region" description="Helical" evidence="16">
    <location>
        <begin position="184"/>
        <end position="204"/>
    </location>
</feature>
<keyword evidence="9" id="KW-0378">Hydrolase</keyword>
<evidence type="ECO:0000256" key="4">
    <source>
        <dbReference type="ARBA" id="ARBA00022679"/>
    </source>
</evidence>
<keyword evidence="3" id="KW-0645">Protease</keyword>
<keyword evidence="10" id="KW-0720">Serine protease</keyword>
<dbReference type="GO" id="GO:0004252">
    <property type="term" value="F:serine-type endopeptidase activity"/>
    <property type="evidence" value="ECO:0007669"/>
    <property type="project" value="InterPro"/>
</dbReference>
<dbReference type="SUPFAM" id="SSF56672">
    <property type="entry name" value="DNA/RNA polymerases"/>
    <property type="match status" value="1"/>
</dbReference>
<comment type="catalytic activity">
    <reaction evidence="14">
        <text>RNA(n) + a ribonucleoside 5'-triphosphate = RNA(n+1) + diphosphate</text>
        <dbReference type="Rhea" id="RHEA:21248"/>
        <dbReference type="Rhea" id="RHEA-COMP:14527"/>
        <dbReference type="Rhea" id="RHEA-COMP:17342"/>
        <dbReference type="ChEBI" id="CHEBI:33019"/>
        <dbReference type="ChEBI" id="CHEBI:61557"/>
        <dbReference type="ChEBI" id="CHEBI:140395"/>
        <dbReference type="EC" id="2.7.7.48"/>
    </reaction>
</comment>
<evidence type="ECO:0000256" key="3">
    <source>
        <dbReference type="ARBA" id="ARBA00022670"/>
    </source>
</evidence>
<dbReference type="GO" id="GO:0016020">
    <property type="term" value="C:membrane"/>
    <property type="evidence" value="ECO:0007669"/>
    <property type="project" value="UniProtKB-SubCell"/>
</dbReference>
<feature type="domain" description="Peptidase S39" evidence="18">
    <location>
        <begin position="235"/>
        <end position="436"/>
    </location>
</feature>
<dbReference type="PROSITE" id="PS50507">
    <property type="entry name" value="RDRP_SSRNA_POS"/>
    <property type="match status" value="1"/>
</dbReference>
<evidence type="ECO:0000256" key="12">
    <source>
        <dbReference type="ARBA" id="ARBA00022989"/>
    </source>
</evidence>
<evidence type="ECO:0000259" key="17">
    <source>
        <dbReference type="PROSITE" id="PS50507"/>
    </source>
</evidence>
<feature type="transmembrane region" description="Helical" evidence="16">
    <location>
        <begin position="148"/>
        <end position="172"/>
    </location>
</feature>
<keyword evidence="4" id="KW-0808">Transferase</keyword>
<accession>A0AB39A5F7</accession>
<dbReference type="InterPro" id="IPR007094">
    <property type="entry name" value="RNA-dir_pol_PSvirus"/>
</dbReference>
<protein>
    <submittedName>
        <fullName evidence="19">P1-P2 fusion protein</fullName>
    </submittedName>
</protein>
<organism evidence="19">
    <name type="scientific">Foeniculum vulgare polerovirus</name>
    <dbReference type="NCBI Taxonomy" id="2885085"/>
    <lineage>
        <taxon>Viruses</taxon>
        <taxon>Riboviria</taxon>
        <taxon>Orthornavirae</taxon>
        <taxon>Pisuviricota</taxon>
        <taxon>Pisoniviricetes</taxon>
        <taxon>Sobelivirales</taxon>
        <taxon>Solemoviridae</taxon>
        <taxon>Polerovirus</taxon>
        <taxon>Polerovirus FVPV</taxon>
    </lineage>
</organism>
<dbReference type="GO" id="GO:0003968">
    <property type="term" value="F:RNA-directed RNA polymerase activity"/>
    <property type="evidence" value="ECO:0007669"/>
    <property type="project" value="UniProtKB-KW"/>
</dbReference>
<dbReference type="EMBL" id="PP683459">
    <property type="protein sequence ID" value="XDE91214.1"/>
    <property type="molecule type" value="Genomic_RNA"/>
</dbReference>
<dbReference type="InterPro" id="IPR043502">
    <property type="entry name" value="DNA/RNA_pol_sf"/>
</dbReference>
<evidence type="ECO:0000256" key="11">
    <source>
        <dbReference type="ARBA" id="ARBA00022953"/>
    </source>
</evidence>
<evidence type="ECO:0000256" key="7">
    <source>
        <dbReference type="ARBA" id="ARBA00022741"/>
    </source>
</evidence>
<keyword evidence="13 16" id="KW-0472">Membrane</keyword>
<dbReference type="SUPFAM" id="SSF50494">
    <property type="entry name" value="Trypsin-like serine proteases"/>
    <property type="match status" value="1"/>
</dbReference>
<keyword evidence="2" id="KW-0696">RNA-directed RNA polymerase</keyword>
<evidence type="ECO:0000313" key="19">
    <source>
        <dbReference type="EMBL" id="XDE91214.1"/>
    </source>
</evidence>
<evidence type="ECO:0000256" key="8">
    <source>
        <dbReference type="ARBA" id="ARBA00022758"/>
    </source>
</evidence>
<keyword evidence="8" id="KW-0688">Ribosomal frameshifting</keyword>
<keyword evidence="11" id="KW-0693">Viral RNA replication</keyword>
<feature type="compositionally biased region" description="Basic residues" evidence="15">
    <location>
        <begin position="508"/>
        <end position="541"/>
    </location>
</feature>
<dbReference type="InterPro" id="IPR009003">
    <property type="entry name" value="Peptidase_S1_PA"/>
</dbReference>
<dbReference type="GO" id="GO:0003723">
    <property type="term" value="F:RNA binding"/>
    <property type="evidence" value="ECO:0007669"/>
    <property type="project" value="InterPro"/>
</dbReference>
<dbReference type="PROSITE" id="PS51868">
    <property type="entry name" value="PEPTIDASE_S39"/>
    <property type="match status" value="1"/>
</dbReference>
<feature type="region of interest" description="Disordered" evidence="15">
    <location>
        <begin position="496"/>
        <end position="578"/>
    </location>
</feature>
<proteinExistence type="predicted"/>
<keyword evidence="7" id="KW-0547">Nucleotide-binding</keyword>
<keyword evidence="6" id="KW-0548">Nucleotidyltransferase</keyword>
<dbReference type="GO" id="GO:0075523">
    <property type="term" value="P:viral translational frameshifting"/>
    <property type="evidence" value="ECO:0007669"/>
    <property type="project" value="UniProtKB-KW"/>
</dbReference>
<dbReference type="GO" id="GO:0000166">
    <property type="term" value="F:nucleotide binding"/>
    <property type="evidence" value="ECO:0007669"/>
    <property type="project" value="UniProtKB-KW"/>
</dbReference>
<evidence type="ECO:0000256" key="6">
    <source>
        <dbReference type="ARBA" id="ARBA00022695"/>
    </source>
</evidence>
<dbReference type="GO" id="GO:0006351">
    <property type="term" value="P:DNA-templated transcription"/>
    <property type="evidence" value="ECO:0007669"/>
    <property type="project" value="InterPro"/>
</dbReference>
<dbReference type="Pfam" id="PF02122">
    <property type="entry name" value="Peptidase_S39"/>
    <property type="match status" value="1"/>
</dbReference>
<keyword evidence="12 16" id="KW-1133">Transmembrane helix</keyword>
<evidence type="ECO:0000256" key="16">
    <source>
        <dbReference type="SAM" id="Phobius"/>
    </source>
</evidence>
<feature type="compositionally biased region" description="Polar residues" evidence="15">
    <location>
        <begin position="545"/>
        <end position="574"/>
    </location>
</feature>
<evidence type="ECO:0000256" key="15">
    <source>
        <dbReference type="SAM" id="MobiDB-lite"/>
    </source>
</evidence>
<dbReference type="GO" id="GO:0006508">
    <property type="term" value="P:proteolysis"/>
    <property type="evidence" value="ECO:0007669"/>
    <property type="project" value="UniProtKB-KW"/>
</dbReference>
<feature type="domain" description="RdRp catalytic" evidence="17">
    <location>
        <begin position="880"/>
        <end position="995"/>
    </location>
</feature>
<evidence type="ECO:0000259" key="18">
    <source>
        <dbReference type="PROSITE" id="PS51868"/>
    </source>
</evidence>
<dbReference type="InterPro" id="IPR000382">
    <property type="entry name" value="Peptidase_S39B_luteovirus"/>
</dbReference>
<evidence type="ECO:0000256" key="10">
    <source>
        <dbReference type="ARBA" id="ARBA00022825"/>
    </source>
</evidence>
<evidence type="ECO:0000256" key="1">
    <source>
        <dbReference type="ARBA" id="ARBA00004141"/>
    </source>
</evidence>
<evidence type="ECO:0000256" key="9">
    <source>
        <dbReference type="ARBA" id="ARBA00022801"/>
    </source>
</evidence>
<evidence type="ECO:0000256" key="14">
    <source>
        <dbReference type="ARBA" id="ARBA00048744"/>
    </source>
</evidence>
<dbReference type="GO" id="GO:0039694">
    <property type="term" value="P:viral RNA genome replication"/>
    <property type="evidence" value="ECO:0007669"/>
    <property type="project" value="InterPro"/>
</dbReference>
<dbReference type="InterPro" id="IPR001795">
    <property type="entry name" value="RNA-dir_pol_luteovirus"/>
</dbReference>
<keyword evidence="5 16" id="KW-0812">Transmembrane</keyword>
<dbReference type="PRINTS" id="PR00914">
    <property type="entry name" value="LVIRUSRNAPOL"/>
</dbReference>